<gene>
    <name evidence="2" type="ORF">SAMEA4412673_02338</name>
</gene>
<evidence type="ECO:0000313" key="3">
    <source>
        <dbReference type="Proteomes" id="UP000215355"/>
    </source>
</evidence>
<name>A0AAJ5C0Q7_9SPHI</name>
<organism evidence="2 3">
    <name type="scientific">Sphingobacterium mizutaii</name>
    <dbReference type="NCBI Taxonomy" id="1010"/>
    <lineage>
        <taxon>Bacteria</taxon>
        <taxon>Pseudomonadati</taxon>
        <taxon>Bacteroidota</taxon>
        <taxon>Sphingobacteriia</taxon>
        <taxon>Sphingobacteriales</taxon>
        <taxon>Sphingobacteriaceae</taxon>
        <taxon>Sphingobacterium</taxon>
    </lineage>
</organism>
<proteinExistence type="predicted"/>
<keyword evidence="1" id="KW-1133">Transmembrane helix</keyword>
<evidence type="ECO:0000313" key="2">
    <source>
        <dbReference type="EMBL" id="SNV51294.1"/>
    </source>
</evidence>
<dbReference type="EMBL" id="LT906468">
    <property type="protein sequence ID" value="SNV51294.1"/>
    <property type="molecule type" value="Genomic_DNA"/>
</dbReference>
<dbReference type="Proteomes" id="UP000215355">
    <property type="component" value="Chromosome 1"/>
</dbReference>
<evidence type="ECO:0000256" key="1">
    <source>
        <dbReference type="SAM" id="Phobius"/>
    </source>
</evidence>
<dbReference type="RefSeq" id="WP_093096999.1">
    <property type="nucleotide sequence ID" value="NZ_CP158798.1"/>
</dbReference>
<feature type="transmembrane region" description="Helical" evidence="1">
    <location>
        <begin position="73"/>
        <end position="93"/>
    </location>
</feature>
<keyword evidence="1" id="KW-0472">Membrane</keyword>
<dbReference type="AlphaFoldDB" id="A0AAJ5C0Q7"/>
<feature type="transmembrane region" description="Helical" evidence="1">
    <location>
        <begin position="122"/>
        <end position="140"/>
    </location>
</feature>
<feature type="transmembrane region" description="Helical" evidence="1">
    <location>
        <begin position="152"/>
        <end position="169"/>
    </location>
</feature>
<reference evidence="2 3" key="1">
    <citation type="submission" date="2017-06" db="EMBL/GenBank/DDBJ databases">
        <authorList>
            <consortium name="Pathogen Informatics"/>
        </authorList>
    </citation>
    <scope>NUCLEOTIDE SEQUENCE [LARGE SCALE GENOMIC DNA]</scope>
    <source>
        <strain evidence="2 3">NCTC12149</strain>
    </source>
</reference>
<feature type="transmembrane region" description="Helical" evidence="1">
    <location>
        <begin position="41"/>
        <end position="61"/>
    </location>
</feature>
<keyword evidence="1" id="KW-0812">Transmembrane</keyword>
<accession>A0AAJ5C0Q7</accession>
<dbReference type="KEGG" id="smiz:4412673_02338"/>
<protein>
    <submittedName>
        <fullName evidence="2">Uncharacterized protein</fullName>
    </submittedName>
</protein>
<sequence length="197" mass="23006">MANKEFDLSQIWQKQPIISPDLTDLTNRISGYKRESMKKKWVSNITLGLTAVFILSIWFLYEAKTIYPKVGMSFIILAISLSLIKFNLFYSTFKHLNKGQDNRAYLNSLLSIQEKQKSIQTGFMNLYFVLLTIGMIFYLYEFSLRMSNTMAIISYALTLGWIAFVWVFLKPRIVKKQNKELEGFINSIHKIIESEKV</sequence>